<feature type="non-terminal residue" evidence="4">
    <location>
        <position position="637"/>
    </location>
</feature>
<dbReference type="PROSITE" id="PS50113">
    <property type="entry name" value="PAC"/>
    <property type="match status" value="1"/>
</dbReference>
<dbReference type="InterPro" id="IPR035965">
    <property type="entry name" value="PAS-like_dom_sf"/>
</dbReference>
<dbReference type="InterPro" id="IPR001610">
    <property type="entry name" value="PAC"/>
</dbReference>
<dbReference type="SUPFAM" id="SSF55785">
    <property type="entry name" value="PYP-like sensor domain (PAS domain)"/>
    <property type="match status" value="1"/>
</dbReference>
<protein>
    <submittedName>
        <fullName evidence="4">PAS domain-containing protein</fullName>
    </submittedName>
</protein>
<name>A0ABW9QVS4_9ACTN</name>
<evidence type="ECO:0000313" key="4">
    <source>
        <dbReference type="EMBL" id="MST33387.1"/>
    </source>
</evidence>
<dbReference type="NCBIfam" id="TIGR00229">
    <property type="entry name" value="sensory_box"/>
    <property type="match status" value="1"/>
</dbReference>
<dbReference type="Pfam" id="PF13492">
    <property type="entry name" value="GAF_3"/>
    <property type="match status" value="1"/>
</dbReference>
<feature type="domain" description="PAC" evidence="3">
    <location>
        <begin position="248"/>
        <end position="302"/>
    </location>
</feature>
<organism evidence="4 5">
    <name type="scientific">Acidiferrimicrobium australe</name>
    <dbReference type="NCBI Taxonomy" id="2664430"/>
    <lineage>
        <taxon>Bacteria</taxon>
        <taxon>Bacillati</taxon>
        <taxon>Actinomycetota</taxon>
        <taxon>Acidimicrobiia</taxon>
        <taxon>Acidimicrobiales</taxon>
        <taxon>Acidimicrobiaceae</taxon>
        <taxon>Acidiferrimicrobium</taxon>
    </lineage>
</organism>
<accession>A0ABW9QVS4</accession>
<dbReference type="Gene3D" id="3.60.40.10">
    <property type="entry name" value="PPM-type phosphatase domain"/>
    <property type="match status" value="1"/>
</dbReference>
<evidence type="ECO:0000259" key="3">
    <source>
        <dbReference type="PROSITE" id="PS50113"/>
    </source>
</evidence>
<evidence type="ECO:0000313" key="5">
    <source>
        <dbReference type="Proteomes" id="UP000437736"/>
    </source>
</evidence>
<dbReference type="CDD" id="cd00130">
    <property type="entry name" value="PAS"/>
    <property type="match status" value="1"/>
</dbReference>
<dbReference type="InterPro" id="IPR036457">
    <property type="entry name" value="PPM-type-like_dom_sf"/>
</dbReference>
<evidence type="ECO:0000259" key="2">
    <source>
        <dbReference type="PROSITE" id="PS50112"/>
    </source>
</evidence>
<dbReference type="PANTHER" id="PTHR43156">
    <property type="entry name" value="STAGE II SPORULATION PROTEIN E-RELATED"/>
    <property type="match status" value="1"/>
</dbReference>
<dbReference type="InterPro" id="IPR029016">
    <property type="entry name" value="GAF-like_dom_sf"/>
</dbReference>
<evidence type="ECO:0000256" key="1">
    <source>
        <dbReference type="ARBA" id="ARBA00022801"/>
    </source>
</evidence>
<gene>
    <name evidence="4" type="ORF">GHK86_11745</name>
</gene>
<dbReference type="SMART" id="SM00086">
    <property type="entry name" value="PAC"/>
    <property type="match status" value="1"/>
</dbReference>
<dbReference type="InterPro" id="IPR000700">
    <property type="entry name" value="PAS-assoc_C"/>
</dbReference>
<dbReference type="Gene3D" id="3.30.450.20">
    <property type="entry name" value="PAS domain"/>
    <property type="match status" value="1"/>
</dbReference>
<dbReference type="InterPro" id="IPR003018">
    <property type="entry name" value="GAF"/>
</dbReference>
<dbReference type="SUPFAM" id="SSF55781">
    <property type="entry name" value="GAF domain-like"/>
    <property type="match status" value="1"/>
</dbReference>
<dbReference type="PANTHER" id="PTHR43156:SF2">
    <property type="entry name" value="STAGE II SPORULATION PROTEIN E"/>
    <property type="match status" value="1"/>
</dbReference>
<dbReference type="Pfam" id="PF13426">
    <property type="entry name" value="PAS_9"/>
    <property type="match status" value="1"/>
</dbReference>
<dbReference type="SMART" id="SM00065">
    <property type="entry name" value="GAF"/>
    <property type="match status" value="1"/>
</dbReference>
<comment type="caution">
    <text evidence="4">The sequence shown here is derived from an EMBL/GenBank/DDBJ whole genome shotgun (WGS) entry which is preliminary data.</text>
</comment>
<dbReference type="Proteomes" id="UP000437736">
    <property type="component" value="Unassembled WGS sequence"/>
</dbReference>
<dbReference type="PROSITE" id="PS50112">
    <property type="entry name" value="PAS"/>
    <property type="match status" value="1"/>
</dbReference>
<dbReference type="Pfam" id="PF07228">
    <property type="entry name" value="SpoIIE"/>
    <property type="match status" value="1"/>
</dbReference>
<keyword evidence="1" id="KW-0378">Hydrolase</keyword>
<dbReference type="InterPro" id="IPR052016">
    <property type="entry name" value="Bact_Sigma-Reg"/>
</dbReference>
<dbReference type="InterPro" id="IPR000014">
    <property type="entry name" value="PAS"/>
</dbReference>
<dbReference type="Gene3D" id="3.30.450.40">
    <property type="match status" value="1"/>
</dbReference>
<dbReference type="EMBL" id="WJHE01000578">
    <property type="protein sequence ID" value="MST33387.1"/>
    <property type="molecule type" value="Genomic_DNA"/>
</dbReference>
<keyword evidence="5" id="KW-1185">Reference proteome</keyword>
<feature type="domain" description="PAS" evidence="2">
    <location>
        <begin position="198"/>
        <end position="247"/>
    </location>
</feature>
<reference evidence="4 5" key="1">
    <citation type="submission" date="2019-11" db="EMBL/GenBank/DDBJ databases">
        <title>Acidiferrimicrobium australis gen. nov., sp. nov., an acidophilic and obligately heterotrophic, member of the Actinobacteria that catalyses dissimilatory oxido- reduction of iron isolated from metal-rich acidic water in Chile.</title>
        <authorList>
            <person name="Gonzalez D."/>
            <person name="Huber K."/>
            <person name="Hedrich S."/>
            <person name="Rojas-Villalobos C."/>
            <person name="Quatrini R."/>
            <person name="Dinamarca M.A."/>
            <person name="Schwarz A."/>
            <person name="Canales C."/>
            <person name="Nancucheo I."/>
        </authorList>
    </citation>
    <scope>NUCLEOTIDE SEQUENCE [LARGE SCALE GENOMIC DNA]</scope>
    <source>
        <strain evidence="4 5">USS-CCA1</strain>
    </source>
</reference>
<dbReference type="InterPro" id="IPR001932">
    <property type="entry name" value="PPM-type_phosphatase-like_dom"/>
</dbReference>
<proteinExistence type="predicted"/>
<sequence>MSGTTSQPEDPTAPSRNERAAALVESAAQIVADAHSEGHAGVVLPTVLSDVPVAILLIDLDQRAVTYANHSAVAMTAEHRLPTPLDQWGAAARLTDLSGQPLASSASPLSRLATGNPVSGEAVRAPAAEPGGPPRTLWVTGFPLSPDGAAEHLALVVLLEVASGPLAEDPELALQLLRDRAIIATDLAFTITDPRQDDNPLVWVNPAFSRVTGYDPDEAVGRNCRFLQGPATDRAVVQELADAVAAGEAITRTLVNYRKDGTAFWNQVAVSPVFDGDGHLVSFVGVQTDVTERVRSETEREQAYAAERAARRDAERSRARLALLAEASARLTSTLDAEENVQRLAEIIVPALADWAIIRLSDDQGRMVRTVAKHCDGLEDLLRRYLTLADPALTDESDVYRVLADGEPGLVAEYDDDFVARAVSDPEARQLAKELGTGSLMYVPLVARRREVLGVMTFVAGPSGHTFTPEDLDIATELGRRAGLTLDNARLYEREHRAAETLQRSLLPDLPEVAGLEVAARYLTGDADADVGGDWYEVLPLPDGSIGLAVGDVVGHDLSAAAAMGHLRGLLRACAWNAIDDGNGDPTVVLERVDRLMQGLHVVPLATLLFARLERPVVDGAAWRLRYASAGHPPLLA</sequence>